<dbReference type="SUPFAM" id="SSF53623">
    <property type="entry name" value="MurD-like peptide ligases, catalytic domain"/>
    <property type="match status" value="1"/>
</dbReference>
<dbReference type="PANTHER" id="PTHR43024:SF1">
    <property type="entry name" value="UDP-N-ACETYLMURAMOYL-TRIPEPTIDE--D-ALANYL-D-ALANINE LIGASE"/>
    <property type="match status" value="1"/>
</dbReference>
<dbReference type="InterPro" id="IPR036565">
    <property type="entry name" value="Mur-like_cat_sf"/>
</dbReference>
<reference evidence="6 7" key="1">
    <citation type="submission" date="2019-02" db="EMBL/GenBank/DDBJ databases">
        <title>Deep-cultivation of Planctomycetes and their phenomic and genomic characterization uncovers novel biology.</title>
        <authorList>
            <person name="Wiegand S."/>
            <person name="Jogler M."/>
            <person name="Boedeker C."/>
            <person name="Pinto D."/>
            <person name="Vollmers J."/>
            <person name="Rivas-Marin E."/>
            <person name="Kohn T."/>
            <person name="Peeters S.H."/>
            <person name="Heuer A."/>
            <person name="Rast P."/>
            <person name="Oberbeckmann S."/>
            <person name="Bunk B."/>
            <person name="Jeske O."/>
            <person name="Meyerdierks A."/>
            <person name="Storesund J.E."/>
            <person name="Kallscheuer N."/>
            <person name="Luecker S."/>
            <person name="Lage O.M."/>
            <person name="Pohl T."/>
            <person name="Merkel B.J."/>
            <person name="Hornburger P."/>
            <person name="Mueller R.-W."/>
            <person name="Bruemmer F."/>
            <person name="Labrenz M."/>
            <person name="Spormann A.M."/>
            <person name="Op den Camp H."/>
            <person name="Overmann J."/>
            <person name="Amann R."/>
            <person name="Jetten M.S.M."/>
            <person name="Mascher T."/>
            <person name="Medema M.H."/>
            <person name="Devos D.P."/>
            <person name="Kaster A.-K."/>
            <person name="Ovreas L."/>
            <person name="Rohde M."/>
            <person name="Galperin M.Y."/>
            <person name="Jogler C."/>
        </authorList>
    </citation>
    <scope>NUCLEOTIDE SEQUENCE [LARGE SCALE GENOMIC DNA]</scope>
    <source>
        <strain evidence="6 7">Pan216</strain>
    </source>
</reference>
<gene>
    <name evidence="6" type="primary">murF</name>
    <name evidence="6" type="ORF">Pan216_48500</name>
</gene>
<dbReference type="EC" id="6.3.2.10" evidence="6"/>
<feature type="domain" description="Mur ligase C-terminal" evidence="4">
    <location>
        <begin position="345"/>
        <end position="465"/>
    </location>
</feature>
<keyword evidence="2" id="KW-0547">Nucleotide-binding</keyword>
<protein>
    <submittedName>
        <fullName evidence="6">UDP-N-acetylmuramoyl-tripeptide--D-alanyl-D-alanine ligase MurF</fullName>
        <ecNumber evidence="6">6.3.2.10</ecNumber>
    </submittedName>
</protein>
<dbReference type="RefSeq" id="WP_145261833.1">
    <property type="nucleotide sequence ID" value="NZ_CP036279.1"/>
</dbReference>
<dbReference type="Gene3D" id="3.40.1190.10">
    <property type="entry name" value="Mur-like, catalytic domain"/>
    <property type="match status" value="1"/>
</dbReference>
<dbReference type="Pfam" id="PF02875">
    <property type="entry name" value="Mur_ligase_C"/>
    <property type="match status" value="1"/>
</dbReference>
<dbReference type="SUPFAM" id="SSF53244">
    <property type="entry name" value="MurD-like peptide ligases, peptide-binding domain"/>
    <property type="match status" value="1"/>
</dbReference>
<name>A0A518BAG6_9BACT</name>
<dbReference type="InterPro" id="IPR013221">
    <property type="entry name" value="Mur_ligase_cen"/>
</dbReference>
<feature type="domain" description="Mur ligase central" evidence="5">
    <location>
        <begin position="113"/>
        <end position="314"/>
    </location>
</feature>
<evidence type="ECO:0000256" key="1">
    <source>
        <dbReference type="ARBA" id="ARBA00022598"/>
    </source>
</evidence>
<keyword evidence="7" id="KW-1185">Reference proteome</keyword>
<evidence type="ECO:0000313" key="6">
    <source>
        <dbReference type="EMBL" id="QDU63969.1"/>
    </source>
</evidence>
<dbReference type="Pfam" id="PF08245">
    <property type="entry name" value="Mur_ligase_M"/>
    <property type="match status" value="1"/>
</dbReference>
<sequence length="488" mass="53260">MPSDCLTGHLVRDAFRRVKCSPEGIPLDGRFGGVAIEPSKVRVGEILIPSLLDSGERTAAVREGLRRQAALIVCPRGTGVDDRRVVEVDDPVRVLWSLARVWRQGIEAPIVVVAGSTGKTTTKEMLAAILKGRWSRTHATLGNWNGEVGLPWSILRMPSDAPVGVLELGIDRPGQMRERLDLLEPSVAIVTHVAEEHLAGLSDIETVAREESLALSDVARRGGLLAINTDDPWLRPFVHQFPDVRKVAFGFSPRPRLQRMSSAAPIRTRQLVGCYLPDVTQLGVSFPDGAVESFALPIVARHHAENLLAAISVAVGLGVSADEIREGLNGFRPMVDRTASTELSCGVTLIRDECNANPRSMRAAIDYLDELTRERDYGRRFLCLGDMLDLGRAGPDLHRSLAPTICEGDIDSVLLVGDLMSCLHQELERRRFPGDVCHFPSRERLVEALVSQLGPRDAVLVKGSCGMRMDLVSAAIVEFDRDLGALLA</sequence>
<proteinExistence type="predicted"/>
<dbReference type="GO" id="GO:0047480">
    <property type="term" value="F:UDP-N-acetylmuramoyl-tripeptide-D-alanyl-D-alanine ligase activity"/>
    <property type="evidence" value="ECO:0007669"/>
    <property type="project" value="UniProtKB-EC"/>
</dbReference>
<evidence type="ECO:0000256" key="2">
    <source>
        <dbReference type="ARBA" id="ARBA00022741"/>
    </source>
</evidence>
<dbReference type="Gene3D" id="3.90.190.20">
    <property type="entry name" value="Mur ligase, C-terminal domain"/>
    <property type="match status" value="1"/>
</dbReference>
<dbReference type="OrthoDB" id="9801978at2"/>
<evidence type="ECO:0000313" key="7">
    <source>
        <dbReference type="Proteomes" id="UP000317093"/>
    </source>
</evidence>
<dbReference type="AlphaFoldDB" id="A0A518BAG6"/>
<dbReference type="InterPro" id="IPR051046">
    <property type="entry name" value="MurCDEF_CellWall_CoF430Synth"/>
</dbReference>
<dbReference type="EMBL" id="CP036279">
    <property type="protein sequence ID" value="QDU63969.1"/>
    <property type="molecule type" value="Genomic_DNA"/>
</dbReference>
<dbReference type="InterPro" id="IPR004101">
    <property type="entry name" value="Mur_ligase_C"/>
</dbReference>
<evidence type="ECO:0000256" key="3">
    <source>
        <dbReference type="ARBA" id="ARBA00022840"/>
    </source>
</evidence>
<accession>A0A518BAG6</accession>
<keyword evidence="3" id="KW-0067">ATP-binding</keyword>
<dbReference type="PANTHER" id="PTHR43024">
    <property type="entry name" value="UDP-N-ACETYLMURAMOYL-TRIPEPTIDE--D-ALANYL-D-ALANINE LIGASE"/>
    <property type="match status" value="1"/>
</dbReference>
<dbReference type="InterPro" id="IPR036615">
    <property type="entry name" value="Mur_ligase_C_dom_sf"/>
</dbReference>
<keyword evidence="1 6" id="KW-0436">Ligase</keyword>
<dbReference type="GO" id="GO:0005524">
    <property type="term" value="F:ATP binding"/>
    <property type="evidence" value="ECO:0007669"/>
    <property type="project" value="UniProtKB-KW"/>
</dbReference>
<organism evidence="6 7">
    <name type="scientific">Kolteria novifilia</name>
    <dbReference type="NCBI Taxonomy" id="2527975"/>
    <lineage>
        <taxon>Bacteria</taxon>
        <taxon>Pseudomonadati</taxon>
        <taxon>Planctomycetota</taxon>
        <taxon>Planctomycetia</taxon>
        <taxon>Kolteriales</taxon>
        <taxon>Kolteriaceae</taxon>
        <taxon>Kolteria</taxon>
    </lineage>
</organism>
<dbReference type="Proteomes" id="UP000317093">
    <property type="component" value="Chromosome"/>
</dbReference>
<evidence type="ECO:0000259" key="4">
    <source>
        <dbReference type="Pfam" id="PF02875"/>
    </source>
</evidence>
<evidence type="ECO:0000259" key="5">
    <source>
        <dbReference type="Pfam" id="PF08245"/>
    </source>
</evidence>
<dbReference type="KEGG" id="knv:Pan216_48500"/>